<evidence type="ECO:0000313" key="2">
    <source>
        <dbReference type="Proteomes" id="UP000595224"/>
    </source>
</evidence>
<accession>A0A7T3RBT6</accession>
<dbReference type="AlphaFoldDB" id="A0A7T3RBT6"/>
<keyword evidence="2" id="KW-1185">Reference proteome</keyword>
<dbReference type="SUPFAM" id="SSF53448">
    <property type="entry name" value="Nucleotide-diphospho-sugar transferases"/>
    <property type="match status" value="1"/>
</dbReference>
<dbReference type="InterPro" id="IPR029044">
    <property type="entry name" value="Nucleotide-diphossugar_trans"/>
</dbReference>
<sequence>MNTIPLIFNERHINYTSVGGTESARKVLVPVTCVVLNRIEGQYRPRVFDNILSKGFDQVISVEHKGERNAAGDLARMYPSIKFMTALEDVTQGDLLNIAMAESRNRCVLVVQDDMCVEKFSFTPRLAEVLSSKNVFCCAPRLYSGEYRLLPTVFCPSVRNSVFTVENGTRLDDGTETLFATDLAGFYDRDKYIQLGGADYTITSEYWQKADLFLRSWLWGERTLISFPFELTYCFDTPEQDQTVDLSYLRFYLKNLLPVVKNGAAVIPLSSFAAFNSRSSCGISESVKQFNNARRWVSRNKYRFAMDAVSLIENWGVEK</sequence>
<dbReference type="KEGG" id="tper:IWA51_07780"/>
<gene>
    <name evidence="1" type="ORF">IWA51_07780</name>
</gene>
<dbReference type="EMBL" id="CP064936">
    <property type="protein sequence ID" value="QQA00179.1"/>
    <property type="molecule type" value="Genomic_DNA"/>
</dbReference>
<proteinExistence type="predicted"/>
<dbReference type="RefSeq" id="WP_177528903.1">
    <property type="nucleotide sequence ID" value="NZ_CBCSHE010000001.1"/>
</dbReference>
<reference evidence="1 2" key="1">
    <citation type="submission" date="2020-11" db="EMBL/GenBank/DDBJ databases">
        <title>Treponema Peruensis nv. sp., first commensal Treponema isolated from human feces.</title>
        <authorList>
            <person name="Belkhou C."/>
            <person name="Raes J."/>
        </authorList>
    </citation>
    <scope>NUCLEOTIDE SEQUENCE [LARGE SCALE GENOMIC DNA]</scope>
    <source>
        <strain evidence="1 2">RCC2812</strain>
    </source>
</reference>
<protein>
    <recommendedName>
        <fullName evidence="3">Glycosyltransferase 2-like domain-containing protein</fullName>
    </recommendedName>
</protein>
<evidence type="ECO:0008006" key="3">
    <source>
        <dbReference type="Google" id="ProtNLM"/>
    </source>
</evidence>
<name>A0A7T3RBT6_9SPIR</name>
<organism evidence="1 2">
    <name type="scientific">Treponema peruense</name>
    <dbReference type="NCBI Taxonomy" id="2787628"/>
    <lineage>
        <taxon>Bacteria</taxon>
        <taxon>Pseudomonadati</taxon>
        <taxon>Spirochaetota</taxon>
        <taxon>Spirochaetia</taxon>
        <taxon>Spirochaetales</taxon>
        <taxon>Treponemataceae</taxon>
        <taxon>Treponema</taxon>
    </lineage>
</organism>
<dbReference type="Proteomes" id="UP000595224">
    <property type="component" value="Chromosome"/>
</dbReference>
<evidence type="ECO:0000313" key="1">
    <source>
        <dbReference type="EMBL" id="QQA00179.1"/>
    </source>
</evidence>